<name>A0A1B0C0Z6_9MUSC</name>
<dbReference type="AlphaFoldDB" id="A0A1B0C0Z6"/>
<reference evidence="2" key="1">
    <citation type="submission" date="2015-01" db="EMBL/GenBank/DDBJ databases">
        <authorList>
            <person name="Aksoy S."/>
            <person name="Warren W."/>
            <person name="Wilson R.K."/>
        </authorList>
    </citation>
    <scope>NUCLEOTIDE SEQUENCE [LARGE SCALE GENOMIC DNA]</scope>
    <source>
        <strain evidence="2">IAEA</strain>
    </source>
</reference>
<organism evidence="1 2">
    <name type="scientific">Glossina palpalis gambiensis</name>
    <dbReference type="NCBI Taxonomy" id="67801"/>
    <lineage>
        <taxon>Eukaryota</taxon>
        <taxon>Metazoa</taxon>
        <taxon>Ecdysozoa</taxon>
        <taxon>Arthropoda</taxon>
        <taxon>Hexapoda</taxon>
        <taxon>Insecta</taxon>
        <taxon>Pterygota</taxon>
        <taxon>Neoptera</taxon>
        <taxon>Endopterygota</taxon>
        <taxon>Diptera</taxon>
        <taxon>Brachycera</taxon>
        <taxon>Muscomorpha</taxon>
        <taxon>Hippoboscoidea</taxon>
        <taxon>Glossinidae</taxon>
        <taxon>Glossina</taxon>
    </lineage>
</organism>
<evidence type="ECO:0000313" key="1">
    <source>
        <dbReference type="EnsemblMetazoa" id="GPPI046281-PA"/>
    </source>
</evidence>
<keyword evidence="2" id="KW-1185">Reference proteome</keyword>
<dbReference type="Proteomes" id="UP000092460">
    <property type="component" value="Unassembled WGS sequence"/>
</dbReference>
<protein>
    <submittedName>
        <fullName evidence="1">Uncharacterized protein</fullName>
    </submittedName>
</protein>
<dbReference type="EMBL" id="JXJN01023826">
    <property type="status" value="NOT_ANNOTATED_CDS"/>
    <property type="molecule type" value="Genomic_DNA"/>
</dbReference>
<reference evidence="1" key="2">
    <citation type="submission" date="2020-05" db="UniProtKB">
        <authorList>
            <consortium name="EnsemblMetazoa"/>
        </authorList>
    </citation>
    <scope>IDENTIFICATION</scope>
    <source>
        <strain evidence="1">IAEA</strain>
    </source>
</reference>
<dbReference type="VEuPathDB" id="VectorBase:GPPI046281"/>
<evidence type="ECO:0000313" key="2">
    <source>
        <dbReference type="Proteomes" id="UP000092460"/>
    </source>
</evidence>
<sequence length="59" mass="6670">FLDNIHVFSALTELESKADSVQLIDSQPTLRKAGKSITYNDFKNSFDTSDDDDLQNIFT</sequence>
<dbReference type="EnsemblMetazoa" id="GPPI046281-RA">
    <property type="protein sequence ID" value="GPPI046281-PA"/>
    <property type="gene ID" value="GPPI046281"/>
</dbReference>
<proteinExistence type="predicted"/>
<accession>A0A1B0C0Z6</accession>